<keyword evidence="5" id="KW-1185">Reference proteome</keyword>
<dbReference type="EMBL" id="OX459122">
    <property type="protein sequence ID" value="CAI9105289.1"/>
    <property type="molecule type" value="Genomic_DNA"/>
</dbReference>
<evidence type="ECO:0000313" key="4">
    <source>
        <dbReference type="EMBL" id="CAI9105289.1"/>
    </source>
</evidence>
<evidence type="ECO:0000313" key="5">
    <source>
        <dbReference type="Proteomes" id="UP001161247"/>
    </source>
</evidence>
<dbReference type="SUPFAM" id="SSF55008">
    <property type="entry name" value="HMA, heavy metal-associated domain"/>
    <property type="match status" value="1"/>
</dbReference>
<dbReference type="InterPro" id="IPR006121">
    <property type="entry name" value="HMA_dom"/>
</dbReference>
<feature type="domain" description="HMA" evidence="3">
    <location>
        <begin position="307"/>
        <end position="373"/>
    </location>
</feature>
<dbReference type="InterPro" id="IPR036163">
    <property type="entry name" value="HMA_dom_sf"/>
</dbReference>
<dbReference type="GO" id="GO:0046872">
    <property type="term" value="F:metal ion binding"/>
    <property type="evidence" value="ECO:0007669"/>
    <property type="project" value="InterPro"/>
</dbReference>
<dbReference type="Proteomes" id="UP001161247">
    <property type="component" value="Chromosome 5"/>
</dbReference>
<dbReference type="CDD" id="cd00371">
    <property type="entry name" value="HMA"/>
    <property type="match status" value="1"/>
</dbReference>
<comment type="subcellular location">
    <subcellularLocation>
        <location evidence="1">Membrane</location>
        <topology evidence="1">Peripheral membrane protein</topology>
    </subcellularLocation>
</comment>
<dbReference type="Gene3D" id="3.30.70.100">
    <property type="match status" value="1"/>
</dbReference>
<sequence>MKSIDIFCASPASTAICSSTDQRKMVRHGGTRSLHDHIHRRVGDDYHYHHHRSKSRTKTKAKTPAIPCSSEIPISPRHYFEKYRKSTSSYSSTTTTTPKLNLEFLRRKSSADVTDLYSTSRDNSSWSSSKYLLSDIPLSLDIYSDDDLPLPPPPPPPPFHHHRYNSSSKIDVNPPPRQPLKSINTSKRHSDFKESPVFRSSNYSYDDNPVFEISSSVSSLSRRSVDLHSQKHSSSLSRLNHHHQPHHHHVYGQKSRVNDEFHVQKSSLSRVSNSSHATKPPPPSSSSLTTCKDESHPSDKSSRPRDHQVVELRVSIHCKGCEGKIRKHISRMEGVSSFSIDLATKKVTVIGNVTPLGVLTSISKVKFAEFWPSPTFSSTSNSSSSTSTTTSDMSIVSY</sequence>
<dbReference type="PANTHER" id="PTHR46119:SF12">
    <property type="entry name" value="PROTEIN SODIUM POTASSIUM ROOT DEFECTIVE 3"/>
    <property type="match status" value="1"/>
</dbReference>
<dbReference type="GO" id="GO:0016020">
    <property type="term" value="C:membrane"/>
    <property type="evidence" value="ECO:0007669"/>
    <property type="project" value="UniProtKB-SubCell"/>
</dbReference>
<evidence type="ECO:0000256" key="2">
    <source>
        <dbReference type="SAM" id="MobiDB-lite"/>
    </source>
</evidence>
<dbReference type="PANTHER" id="PTHR46119">
    <property type="entry name" value="OS08G0405700 PROTEIN"/>
    <property type="match status" value="1"/>
</dbReference>
<evidence type="ECO:0000259" key="3">
    <source>
        <dbReference type="PROSITE" id="PS50846"/>
    </source>
</evidence>
<feature type="compositionally biased region" description="Basic residues" evidence="2">
    <location>
        <begin position="239"/>
        <end position="251"/>
    </location>
</feature>
<proteinExistence type="predicted"/>
<accession>A0AAV1DBN8</accession>
<protein>
    <submittedName>
        <fullName evidence="4">OLC1v1004181C1</fullName>
    </submittedName>
</protein>
<organism evidence="4 5">
    <name type="scientific">Oldenlandia corymbosa var. corymbosa</name>
    <dbReference type="NCBI Taxonomy" id="529605"/>
    <lineage>
        <taxon>Eukaryota</taxon>
        <taxon>Viridiplantae</taxon>
        <taxon>Streptophyta</taxon>
        <taxon>Embryophyta</taxon>
        <taxon>Tracheophyta</taxon>
        <taxon>Spermatophyta</taxon>
        <taxon>Magnoliopsida</taxon>
        <taxon>eudicotyledons</taxon>
        <taxon>Gunneridae</taxon>
        <taxon>Pentapetalae</taxon>
        <taxon>asterids</taxon>
        <taxon>lamiids</taxon>
        <taxon>Gentianales</taxon>
        <taxon>Rubiaceae</taxon>
        <taxon>Rubioideae</taxon>
        <taxon>Spermacoceae</taxon>
        <taxon>Hedyotis-Oldenlandia complex</taxon>
        <taxon>Oldenlandia</taxon>
    </lineage>
</organism>
<dbReference type="GO" id="GO:0009626">
    <property type="term" value="P:plant-type hypersensitive response"/>
    <property type="evidence" value="ECO:0007669"/>
    <property type="project" value="UniProtKB-KW"/>
</dbReference>
<feature type="compositionally biased region" description="Polar residues" evidence="2">
    <location>
        <begin position="264"/>
        <end position="277"/>
    </location>
</feature>
<evidence type="ECO:0000256" key="1">
    <source>
        <dbReference type="ARBA" id="ARBA00004170"/>
    </source>
</evidence>
<feature type="region of interest" description="Disordered" evidence="2">
    <location>
        <begin position="374"/>
        <end position="398"/>
    </location>
</feature>
<dbReference type="Pfam" id="PF00403">
    <property type="entry name" value="HMA"/>
    <property type="match status" value="1"/>
</dbReference>
<feature type="region of interest" description="Disordered" evidence="2">
    <location>
        <begin position="224"/>
        <end position="308"/>
    </location>
</feature>
<feature type="compositionally biased region" description="Basic and acidic residues" evidence="2">
    <location>
        <begin position="291"/>
        <end position="308"/>
    </location>
</feature>
<gene>
    <name evidence="4" type="ORF">OLC1_LOCUS14021</name>
</gene>
<feature type="region of interest" description="Disordered" evidence="2">
    <location>
        <begin position="147"/>
        <end position="199"/>
    </location>
</feature>
<dbReference type="AlphaFoldDB" id="A0AAV1DBN8"/>
<dbReference type="InterPro" id="IPR044526">
    <property type="entry name" value="NAKR1-3"/>
</dbReference>
<feature type="compositionally biased region" description="Pro residues" evidence="2">
    <location>
        <begin position="149"/>
        <end position="158"/>
    </location>
</feature>
<name>A0AAV1DBN8_OLDCO</name>
<reference evidence="4" key="1">
    <citation type="submission" date="2023-03" db="EMBL/GenBank/DDBJ databases">
        <authorList>
            <person name="Julca I."/>
        </authorList>
    </citation>
    <scope>NUCLEOTIDE SEQUENCE</scope>
</reference>
<dbReference type="PROSITE" id="PS50846">
    <property type="entry name" value="HMA_2"/>
    <property type="match status" value="1"/>
</dbReference>